<reference evidence="3" key="1">
    <citation type="submission" date="2016-11" db="EMBL/GenBank/DDBJ databases">
        <authorList>
            <person name="Varghese N."/>
            <person name="Submissions S."/>
        </authorList>
    </citation>
    <scope>NUCLEOTIDE SEQUENCE [LARGE SCALE GENOMIC DNA]</scope>
    <source>
        <strain evidence="3">DSM 26884</strain>
    </source>
</reference>
<evidence type="ECO:0000313" key="3">
    <source>
        <dbReference type="Proteomes" id="UP000184192"/>
    </source>
</evidence>
<evidence type="ECO:0000256" key="1">
    <source>
        <dbReference type="SAM" id="Phobius"/>
    </source>
</evidence>
<organism evidence="2 3">
    <name type="scientific">Bacteroides stercorirosoris</name>
    <dbReference type="NCBI Taxonomy" id="871324"/>
    <lineage>
        <taxon>Bacteria</taxon>
        <taxon>Pseudomonadati</taxon>
        <taxon>Bacteroidota</taxon>
        <taxon>Bacteroidia</taxon>
        <taxon>Bacteroidales</taxon>
        <taxon>Bacteroidaceae</taxon>
        <taxon>Bacteroides</taxon>
    </lineage>
</organism>
<gene>
    <name evidence="2" type="ORF">SAMN05444350_13822</name>
</gene>
<protein>
    <submittedName>
        <fullName evidence="2">Uncharacterized protein</fullName>
    </submittedName>
</protein>
<dbReference type="EMBL" id="FQZN01000038">
    <property type="protein sequence ID" value="SHJ59453.1"/>
    <property type="molecule type" value="Genomic_DNA"/>
</dbReference>
<dbReference type="Proteomes" id="UP000184192">
    <property type="component" value="Unassembled WGS sequence"/>
</dbReference>
<name>A0A1M6KKJ0_9BACE</name>
<accession>A0A1M6KKJ0</accession>
<evidence type="ECO:0000313" key="2">
    <source>
        <dbReference type="EMBL" id="SHJ59453.1"/>
    </source>
</evidence>
<feature type="transmembrane region" description="Helical" evidence="1">
    <location>
        <begin position="6"/>
        <end position="24"/>
    </location>
</feature>
<keyword evidence="1" id="KW-1133">Transmembrane helix</keyword>
<dbReference type="AlphaFoldDB" id="A0A1M6KKJ0"/>
<keyword evidence="1" id="KW-0812">Transmembrane</keyword>
<proteinExistence type="predicted"/>
<keyword evidence="3" id="KW-1185">Reference proteome</keyword>
<sequence>MIMYHGGFLLLVLLVLEFIMVVSVKKLRKHYLIT</sequence>
<keyword evidence="1" id="KW-0472">Membrane</keyword>